<dbReference type="InterPro" id="IPR023631">
    <property type="entry name" value="Amidase_dom"/>
</dbReference>
<dbReference type="EC" id="6.3.5.7" evidence="2"/>
<sequence length="431" mass="45810">MKTEFPWSPQTASERTVAAFKRIESDTEAFRSVFVRLFKEEALQTAASLPSATTSPLAGALVTIKDLYDVKGYVTTAGTKVRATQPVAQADSDAVAAVRAAGAVMLGHSNMTEFAYSGLGLNPHYGTPENPVCPGHVPGGSTSGGAVSVALGLADIAFGSDTGGSLRIPAAFTGIVGFKPSQESTSRRGVVPLSGSLDSVGPMARTVAACHAAWSVLAGCPYAALQSEQDRKRRYLIPSNFGLDALDPAVERKFRATVAAMIVAGMTVEERPLPVLDSYKTLPLWQFAAVESRATFATLVEEKPELFDPRVLIRMQRAEGLSAIEYRQTLDRRESLIAAFNAAIGEDTLLLPTVAIGPPRRSELESQEAYDRVNLMTLRNTTLANVIDGCSVSLPTREGGVPLGIMLTKRGGQDLALLAEAQHLEEIMAAC</sequence>
<comment type="caution">
    <text evidence="2">The sequence shown here is derived from an EMBL/GenBank/DDBJ whole genome shotgun (WGS) entry which is preliminary data.</text>
</comment>
<dbReference type="RefSeq" id="WP_183417039.1">
    <property type="nucleotide sequence ID" value="NZ_JACHXA010000007.1"/>
</dbReference>
<dbReference type="InterPro" id="IPR036928">
    <property type="entry name" value="AS_sf"/>
</dbReference>
<dbReference type="PANTHER" id="PTHR11895:SF176">
    <property type="entry name" value="AMIDASE AMID-RELATED"/>
    <property type="match status" value="1"/>
</dbReference>
<evidence type="ECO:0000313" key="2">
    <source>
        <dbReference type="EMBL" id="MBB3066221.1"/>
    </source>
</evidence>
<dbReference type="AlphaFoldDB" id="A0A839STV0"/>
<dbReference type="SUPFAM" id="SSF75304">
    <property type="entry name" value="Amidase signature (AS) enzymes"/>
    <property type="match status" value="1"/>
</dbReference>
<protein>
    <submittedName>
        <fullName evidence="2">Aspartyl-tRNA(Asn)/glutamyl-tRNA(Gln) amidotransferase subunit A</fullName>
        <ecNumber evidence="2">6.3.5.6</ecNumber>
        <ecNumber evidence="2">6.3.5.7</ecNumber>
    </submittedName>
</protein>
<dbReference type="Proteomes" id="UP000581135">
    <property type="component" value="Unassembled WGS sequence"/>
</dbReference>
<feature type="domain" description="Amidase" evidence="1">
    <location>
        <begin position="18"/>
        <end position="418"/>
    </location>
</feature>
<gene>
    <name evidence="2" type="ORF">FHR98_002526</name>
</gene>
<dbReference type="Pfam" id="PF01425">
    <property type="entry name" value="Amidase"/>
    <property type="match status" value="1"/>
</dbReference>
<dbReference type="GO" id="GO:0016740">
    <property type="term" value="F:transferase activity"/>
    <property type="evidence" value="ECO:0007669"/>
    <property type="project" value="UniProtKB-KW"/>
</dbReference>
<keyword evidence="3" id="KW-1185">Reference proteome</keyword>
<proteinExistence type="predicted"/>
<dbReference type="GO" id="GO:0050566">
    <property type="term" value="F:asparaginyl-tRNA synthase (glutamine-hydrolyzing) activity"/>
    <property type="evidence" value="ECO:0007669"/>
    <property type="project" value="UniProtKB-EC"/>
</dbReference>
<dbReference type="Gene3D" id="3.90.1300.10">
    <property type="entry name" value="Amidase signature (AS) domain"/>
    <property type="match status" value="1"/>
</dbReference>
<evidence type="ECO:0000313" key="3">
    <source>
        <dbReference type="Proteomes" id="UP000581135"/>
    </source>
</evidence>
<name>A0A839STV0_9PROT</name>
<dbReference type="PANTHER" id="PTHR11895">
    <property type="entry name" value="TRANSAMIDASE"/>
    <property type="match status" value="1"/>
</dbReference>
<dbReference type="GO" id="GO:0050567">
    <property type="term" value="F:glutaminyl-tRNA synthase (glutamine-hydrolyzing) activity"/>
    <property type="evidence" value="ECO:0007669"/>
    <property type="project" value="UniProtKB-EC"/>
</dbReference>
<accession>A0A839STV0</accession>
<keyword evidence="2" id="KW-0436">Ligase</keyword>
<evidence type="ECO:0000259" key="1">
    <source>
        <dbReference type="Pfam" id="PF01425"/>
    </source>
</evidence>
<organism evidence="2 3">
    <name type="scientific">Limibacillus halophilus</name>
    <dbReference type="NCBI Taxonomy" id="1579333"/>
    <lineage>
        <taxon>Bacteria</taxon>
        <taxon>Pseudomonadati</taxon>
        <taxon>Pseudomonadota</taxon>
        <taxon>Alphaproteobacteria</taxon>
        <taxon>Rhodospirillales</taxon>
        <taxon>Rhodovibrionaceae</taxon>
        <taxon>Limibacillus</taxon>
    </lineage>
</organism>
<reference evidence="2 3" key="1">
    <citation type="submission" date="2020-08" db="EMBL/GenBank/DDBJ databases">
        <title>Genomic Encyclopedia of Type Strains, Phase III (KMG-III): the genomes of soil and plant-associated and newly described type strains.</title>
        <authorList>
            <person name="Whitman W."/>
        </authorList>
    </citation>
    <scope>NUCLEOTIDE SEQUENCE [LARGE SCALE GENOMIC DNA]</scope>
    <source>
        <strain evidence="2 3">CECT 8803</strain>
    </source>
</reference>
<dbReference type="EC" id="6.3.5.6" evidence="2"/>
<dbReference type="EMBL" id="JACHXA010000007">
    <property type="protein sequence ID" value="MBB3066221.1"/>
    <property type="molecule type" value="Genomic_DNA"/>
</dbReference>
<dbReference type="InterPro" id="IPR000120">
    <property type="entry name" value="Amidase"/>
</dbReference>
<keyword evidence="2" id="KW-0808">Transferase</keyword>